<evidence type="ECO:0008006" key="4">
    <source>
        <dbReference type="Google" id="ProtNLM"/>
    </source>
</evidence>
<feature type="transmembrane region" description="Helical" evidence="1">
    <location>
        <begin position="191"/>
        <end position="213"/>
    </location>
</feature>
<gene>
    <name evidence="2" type="ORF">TQ39_07145</name>
</gene>
<dbReference type="Pfam" id="PF07099">
    <property type="entry name" value="DUF1361"/>
    <property type="match status" value="1"/>
</dbReference>
<dbReference type="Proteomes" id="UP000032483">
    <property type="component" value="Unassembled WGS sequence"/>
</dbReference>
<evidence type="ECO:0000313" key="2">
    <source>
        <dbReference type="EMBL" id="KJF40398.1"/>
    </source>
</evidence>
<organism evidence="2 3">
    <name type="scientific">Ruthenibacterium lactatiformans</name>
    <dbReference type="NCBI Taxonomy" id="1550024"/>
    <lineage>
        <taxon>Bacteria</taxon>
        <taxon>Bacillati</taxon>
        <taxon>Bacillota</taxon>
        <taxon>Clostridia</taxon>
        <taxon>Eubacteriales</taxon>
        <taxon>Oscillospiraceae</taxon>
        <taxon>Ruthenibacterium</taxon>
    </lineage>
</organism>
<feature type="transmembrane region" description="Helical" evidence="1">
    <location>
        <begin position="145"/>
        <end position="163"/>
    </location>
</feature>
<protein>
    <recommendedName>
        <fullName evidence="4">DUF1361 domain-containing protein</fullName>
    </recommendedName>
</protein>
<comment type="caution">
    <text evidence="2">The sequence shown here is derived from an EMBL/GenBank/DDBJ whole genome shotgun (WGS) entry which is preliminary data.</text>
</comment>
<keyword evidence="1" id="KW-0472">Membrane</keyword>
<feature type="transmembrane region" description="Helical" evidence="1">
    <location>
        <begin position="59"/>
        <end position="80"/>
    </location>
</feature>
<evidence type="ECO:0000256" key="1">
    <source>
        <dbReference type="SAM" id="Phobius"/>
    </source>
</evidence>
<keyword evidence="1" id="KW-1133">Transmembrane helix</keyword>
<keyword evidence="3" id="KW-1185">Reference proteome</keyword>
<dbReference type="AlphaFoldDB" id="A0A0D8J3N7"/>
<evidence type="ECO:0000313" key="3">
    <source>
        <dbReference type="Proteomes" id="UP000032483"/>
    </source>
</evidence>
<accession>A0A0D8J3N7</accession>
<dbReference type="InterPro" id="IPR009793">
    <property type="entry name" value="DUF1361"/>
</dbReference>
<keyword evidence="1" id="KW-0812">Transmembrane</keyword>
<dbReference type="PATRIC" id="fig|1550024.3.peg.1608"/>
<reference evidence="2" key="1">
    <citation type="submission" date="2015-02" db="EMBL/GenBank/DDBJ databases">
        <title>A novel member of the family Ruminococcaceae isolated from human feces.</title>
        <authorList>
            <person name="Shkoporov A.N."/>
            <person name="Chaplin A.V."/>
            <person name="Motuzova O.V."/>
            <person name="Kafarskaia L.I."/>
            <person name="Khokhlova E.V."/>
            <person name="Efimov B.A."/>
        </authorList>
    </citation>
    <scope>NUCLEOTIDE SEQUENCE [LARGE SCALE GENOMIC DNA]</scope>
    <source>
        <strain evidence="2">585-1</strain>
    </source>
</reference>
<dbReference type="EMBL" id="JXXK01000007">
    <property type="protein sequence ID" value="KJF40398.1"/>
    <property type="molecule type" value="Genomic_DNA"/>
</dbReference>
<name>A0A0D8J3N7_9FIRM</name>
<sequence length="231" mass="25788">MARKRCVLRWGAAVGLYWAACAAHVWRTGGLLALGLAWNMLLALLPLCFACAAGRCRLWAGRAALAVLWLLFLPNTFYMLTDLIHTPQNMEWVNAADWTVRHSENVSDWLLTLLLGTGAVLAVLLGLEAMRVFRVYCCVHWPRPAVWAGGGTVLLLCGFGMYIGRFLRLNSWDILHPLALLRRVWASMDTFQLQVTLLFAGAVFLLWLAYGALRPVDGEKQENKESDALST</sequence>
<proteinExistence type="predicted"/>
<feature type="transmembrane region" description="Helical" evidence="1">
    <location>
        <begin position="32"/>
        <end position="52"/>
    </location>
</feature>
<feature type="transmembrane region" description="Helical" evidence="1">
    <location>
        <begin position="109"/>
        <end position="133"/>
    </location>
</feature>
<dbReference type="GeneID" id="42856388"/>
<dbReference type="RefSeq" id="WP_050005027.1">
    <property type="nucleotide sequence ID" value="NZ_CAUBPW010000062.1"/>
</dbReference>